<protein>
    <submittedName>
        <fullName evidence="1">Cof-like hydrolase</fullName>
    </submittedName>
</protein>
<accession>U2QWR3</accession>
<name>U2QWR3_9FIRM</name>
<dbReference type="Gene3D" id="3.40.50.1000">
    <property type="entry name" value="HAD superfamily/HAD-like"/>
    <property type="match status" value="1"/>
</dbReference>
<dbReference type="InterPro" id="IPR006379">
    <property type="entry name" value="HAD-SF_hydro_IIB"/>
</dbReference>
<dbReference type="GO" id="GO:0016791">
    <property type="term" value="F:phosphatase activity"/>
    <property type="evidence" value="ECO:0007669"/>
    <property type="project" value="TreeGrafter"/>
</dbReference>
<dbReference type="PANTHER" id="PTHR10000">
    <property type="entry name" value="PHOSPHOSERINE PHOSPHATASE"/>
    <property type="match status" value="1"/>
</dbReference>
<dbReference type="NCBIfam" id="TIGR01484">
    <property type="entry name" value="HAD-SF-IIB"/>
    <property type="match status" value="1"/>
</dbReference>
<dbReference type="InterPro" id="IPR023214">
    <property type="entry name" value="HAD_sf"/>
</dbReference>
<dbReference type="SFLD" id="SFLDG01140">
    <property type="entry name" value="C2.B:_Phosphomannomutase_and_P"/>
    <property type="match status" value="1"/>
</dbReference>
<comment type="caution">
    <text evidence="1">The sequence shown here is derived from an EMBL/GenBank/DDBJ whole genome shotgun (WGS) entry which is preliminary data.</text>
</comment>
<dbReference type="GO" id="GO:0005829">
    <property type="term" value="C:cytosol"/>
    <property type="evidence" value="ECO:0007669"/>
    <property type="project" value="TreeGrafter"/>
</dbReference>
<dbReference type="PATRIC" id="fig|649755.3.peg.782"/>
<dbReference type="InterPro" id="IPR000150">
    <property type="entry name" value="Cof"/>
</dbReference>
<sequence>MHMKTCKLVICDIDGTIVVKHKKLTSRAKKVINLLQQNGIYFGIASGRPIFQIKETIKGWGYDDFDVLIGLNGSSLKDSLTQKQYEYFRMKKEWIKETIELMKPFDAHPSIYTNNAQIFVFEDDFSRQASTFSGLKTIVTHDMASMYLKDNAKIMFRIEESKMPQVEEWIKNHPSEHYIGFKTQPNLIEFCDKRVSKGYALRSFCSMHDIDLEEVAAFGDTSNDNDMLKISGLGVCLLNGSEDTKAAADIITDKTCDEDGWADYMEKHFISKYIKN</sequence>
<evidence type="ECO:0000313" key="2">
    <source>
        <dbReference type="Proteomes" id="UP000016658"/>
    </source>
</evidence>
<organism evidence="1 2">
    <name type="scientific">Faecalitalea cylindroides ATCC 27803</name>
    <dbReference type="NCBI Taxonomy" id="649755"/>
    <lineage>
        <taxon>Bacteria</taxon>
        <taxon>Bacillati</taxon>
        <taxon>Bacillota</taxon>
        <taxon>Erysipelotrichia</taxon>
        <taxon>Erysipelotrichales</taxon>
        <taxon>Erysipelotrichaceae</taxon>
        <taxon>Faecalitalea</taxon>
    </lineage>
</organism>
<dbReference type="GO" id="GO:0000287">
    <property type="term" value="F:magnesium ion binding"/>
    <property type="evidence" value="ECO:0007669"/>
    <property type="project" value="TreeGrafter"/>
</dbReference>
<dbReference type="AlphaFoldDB" id="U2QWR3"/>
<dbReference type="Proteomes" id="UP000016658">
    <property type="component" value="Unassembled WGS sequence"/>
</dbReference>
<gene>
    <name evidence="1" type="ORF">HMPREF0367_00848</name>
</gene>
<dbReference type="PANTHER" id="PTHR10000:SF8">
    <property type="entry name" value="HAD SUPERFAMILY HYDROLASE-LIKE, TYPE 3"/>
    <property type="match status" value="1"/>
</dbReference>
<proteinExistence type="predicted"/>
<keyword evidence="1" id="KW-0378">Hydrolase</keyword>
<evidence type="ECO:0000313" key="1">
    <source>
        <dbReference type="EMBL" id="ERK45748.1"/>
    </source>
</evidence>
<dbReference type="EMBL" id="AWVI01000039">
    <property type="protein sequence ID" value="ERK45748.1"/>
    <property type="molecule type" value="Genomic_DNA"/>
</dbReference>
<dbReference type="Pfam" id="PF08282">
    <property type="entry name" value="Hydrolase_3"/>
    <property type="match status" value="1"/>
</dbReference>
<dbReference type="NCBIfam" id="TIGR00099">
    <property type="entry name" value="Cof-subfamily"/>
    <property type="match status" value="1"/>
</dbReference>
<dbReference type="SFLD" id="SFLDS00003">
    <property type="entry name" value="Haloacid_Dehalogenase"/>
    <property type="match status" value="1"/>
</dbReference>
<reference evidence="1 2" key="1">
    <citation type="submission" date="2013-06" db="EMBL/GenBank/DDBJ databases">
        <authorList>
            <person name="Weinstock G."/>
            <person name="Sodergren E."/>
            <person name="Lobos E.A."/>
            <person name="Fulton L."/>
            <person name="Fulton R."/>
            <person name="Courtney L."/>
            <person name="Fronick C."/>
            <person name="O'Laughlin M."/>
            <person name="Godfrey J."/>
            <person name="Wilson R.M."/>
            <person name="Miner T."/>
            <person name="Farmer C."/>
            <person name="Delehaunty K."/>
            <person name="Cordes M."/>
            <person name="Minx P."/>
            <person name="Tomlinson C."/>
            <person name="Chen J."/>
            <person name="Wollam A."/>
            <person name="Pepin K.H."/>
            <person name="Bhonagiri V."/>
            <person name="Zhang X."/>
            <person name="Warren W."/>
            <person name="Mitreva M."/>
            <person name="Mardis E.R."/>
            <person name="Wilson R.K."/>
        </authorList>
    </citation>
    <scope>NUCLEOTIDE SEQUENCE [LARGE SCALE GENOMIC DNA]</scope>
    <source>
        <strain evidence="1 2">ATCC 27803</strain>
    </source>
</reference>
<dbReference type="InterPro" id="IPR036412">
    <property type="entry name" value="HAD-like_sf"/>
</dbReference>
<dbReference type="SUPFAM" id="SSF56784">
    <property type="entry name" value="HAD-like"/>
    <property type="match status" value="1"/>
</dbReference>
<dbReference type="HOGENOM" id="CLU_044146_0_1_9"/>
<dbReference type="Gene3D" id="3.30.1240.10">
    <property type="match status" value="1"/>
</dbReference>